<name>A0A238BKH6_9BILA</name>
<dbReference type="AlphaFoldDB" id="A0A238BKH6"/>
<evidence type="ECO:0000256" key="1">
    <source>
        <dbReference type="SAM" id="MobiDB-lite"/>
    </source>
</evidence>
<gene>
    <name evidence="2" type="ORF">X798_07955</name>
</gene>
<accession>A0A238BKH6</accession>
<feature type="compositionally biased region" description="Polar residues" evidence="1">
    <location>
        <begin position="84"/>
        <end position="97"/>
    </location>
</feature>
<dbReference type="EMBL" id="KZ271540">
    <property type="protein sequence ID" value="OZC05075.1"/>
    <property type="molecule type" value="Genomic_DNA"/>
</dbReference>
<reference evidence="2 3" key="1">
    <citation type="submission" date="2015-12" db="EMBL/GenBank/DDBJ databases">
        <title>Draft genome of the nematode, Onchocerca flexuosa.</title>
        <authorList>
            <person name="Mitreva M."/>
        </authorList>
    </citation>
    <scope>NUCLEOTIDE SEQUENCE [LARGE SCALE GENOMIC DNA]</scope>
    <source>
        <strain evidence="2">Red Deer</strain>
    </source>
</reference>
<feature type="region of interest" description="Disordered" evidence="1">
    <location>
        <begin position="45"/>
        <end position="97"/>
    </location>
</feature>
<keyword evidence="3" id="KW-1185">Reference proteome</keyword>
<dbReference type="Proteomes" id="UP000242913">
    <property type="component" value="Unassembled WGS sequence"/>
</dbReference>
<feature type="non-terminal residue" evidence="2">
    <location>
        <position position="97"/>
    </location>
</feature>
<feature type="non-terminal residue" evidence="2">
    <location>
        <position position="1"/>
    </location>
</feature>
<dbReference type="OrthoDB" id="5800673at2759"/>
<protein>
    <submittedName>
        <fullName evidence="2">Uncharacterized protein</fullName>
    </submittedName>
</protein>
<proteinExistence type="predicted"/>
<evidence type="ECO:0000313" key="3">
    <source>
        <dbReference type="Proteomes" id="UP000242913"/>
    </source>
</evidence>
<sequence>QTKKYEDDKTVRKRDRSFFSELRKRLSRNRLSNRRAKSCDFGAGEMEDVSLPSSRDISRTRFSGKASSGYDMTSFGEKSERSTKSLYQHSTLILETR</sequence>
<organism evidence="2 3">
    <name type="scientific">Onchocerca flexuosa</name>
    <dbReference type="NCBI Taxonomy" id="387005"/>
    <lineage>
        <taxon>Eukaryota</taxon>
        <taxon>Metazoa</taxon>
        <taxon>Ecdysozoa</taxon>
        <taxon>Nematoda</taxon>
        <taxon>Chromadorea</taxon>
        <taxon>Rhabditida</taxon>
        <taxon>Spirurina</taxon>
        <taxon>Spiruromorpha</taxon>
        <taxon>Filarioidea</taxon>
        <taxon>Onchocercidae</taxon>
        <taxon>Onchocerca</taxon>
    </lineage>
</organism>
<evidence type="ECO:0000313" key="2">
    <source>
        <dbReference type="EMBL" id="OZC05075.1"/>
    </source>
</evidence>